<dbReference type="PROSITE" id="PS00107">
    <property type="entry name" value="PROTEIN_KINASE_ATP"/>
    <property type="match status" value="1"/>
</dbReference>
<dbReference type="InterPro" id="IPR000719">
    <property type="entry name" value="Prot_kinase_dom"/>
</dbReference>
<comment type="caution">
    <text evidence="8">The sequence shown here is derived from an EMBL/GenBank/DDBJ whole genome shotgun (WGS) entry which is preliminary data.</text>
</comment>
<evidence type="ECO:0000256" key="5">
    <source>
        <dbReference type="PROSITE-ProRule" id="PRU10141"/>
    </source>
</evidence>
<proteinExistence type="predicted"/>
<dbReference type="Proteomes" id="UP001169719">
    <property type="component" value="Unassembled WGS sequence"/>
</dbReference>
<dbReference type="PANTHER" id="PTHR43289:SF6">
    <property type="entry name" value="SERINE_THREONINE-PROTEIN KINASE NEKL-3"/>
    <property type="match status" value="1"/>
</dbReference>
<gene>
    <name evidence="8" type="ORF">QWJ08_00315</name>
</gene>
<dbReference type="EMBL" id="JAUEOZ010000001">
    <property type="protein sequence ID" value="MDN2479868.1"/>
    <property type="molecule type" value="Genomic_DNA"/>
</dbReference>
<evidence type="ECO:0000313" key="9">
    <source>
        <dbReference type="Proteomes" id="UP001169719"/>
    </source>
</evidence>
<feature type="transmembrane region" description="Helical" evidence="6">
    <location>
        <begin position="342"/>
        <end position="362"/>
    </location>
</feature>
<name>A0ABT7XVQ2_9VIBR</name>
<organism evidence="8 9">
    <name type="scientific">Vibrio agarivorans</name>
    <dbReference type="NCBI Taxonomy" id="153622"/>
    <lineage>
        <taxon>Bacteria</taxon>
        <taxon>Pseudomonadati</taxon>
        <taxon>Pseudomonadota</taxon>
        <taxon>Gammaproteobacteria</taxon>
        <taxon>Vibrionales</taxon>
        <taxon>Vibrionaceae</taxon>
        <taxon>Vibrio</taxon>
    </lineage>
</organism>
<dbReference type="PROSITE" id="PS00108">
    <property type="entry name" value="PROTEIN_KINASE_ST"/>
    <property type="match status" value="1"/>
</dbReference>
<evidence type="ECO:0000256" key="6">
    <source>
        <dbReference type="SAM" id="Phobius"/>
    </source>
</evidence>
<evidence type="ECO:0000259" key="7">
    <source>
        <dbReference type="PROSITE" id="PS50011"/>
    </source>
</evidence>
<dbReference type="SUPFAM" id="SSF56112">
    <property type="entry name" value="Protein kinase-like (PK-like)"/>
    <property type="match status" value="1"/>
</dbReference>
<dbReference type="EC" id="2.7.11.1" evidence="8"/>
<protein>
    <submittedName>
        <fullName evidence="8">Serine/threonine-protein kinase</fullName>
        <ecNumber evidence="8">2.7.11.1</ecNumber>
    </submittedName>
</protein>
<keyword evidence="6" id="KW-0812">Transmembrane</keyword>
<keyword evidence="9" id="KW-1185">Reference proteome</keyword>
<dbReference type="SMART" id="SM00220">
    <property type="entry name" value="S_TKc"/>
    <property type="match status" value="1"/>
</dbReference>
<dbReference type="Gene3D" id="3.30.200.20">
    <property type="entry name" value="Phosphorylase Kinase, domain 1"/>
    <property type="match status" value="1"/>
</dbReference>
<keyword evidence="6" id="KW-1133">Transmembrane helix</keyword>
<keyword evidence="6" id="KW-0472">Membrane</keyword>
<dbReference type="Pfam" id="PF00069">
    <property type="entry name" value="Pkinase"/>
    <property type="match status" value="1"/>
</dbReference>
<keyword evidence="3 8" id="KW-0418">Kinase</keyword>
<evidence type="ECO:0000256" key="4">
    <source>
        <dbReference type="ARBA" id="ARBA00022840"/>
    </source>
</evidence>
<dbReference type="GO" id="GO:0004674">
    <property type="term" value="F:protein serine/threonine kinase activity"/>
    <property type="evidence" value="ECO:0007669"/>
    <property type="project" value="UniProtKB-EC"/>
</dbReference>
<evidence type="ECO:0000256" key="1">
    <source>
        <dbReference type="ARBA" id="ARBA00022679"/>
    </source>
</evidence>
<dbReference type="InterPro" id="IPR011009">
    <property type="entry name" value="Kinase-like_dom_sf"/>
</dbReference>
<dbReference type="RefSeq" id="WP_289960204.1">
    <property type="nucleotide sequence ID" value="NZ_JAUEOZ010000001.1"/>
</dbReference>
<evidence type="ECO:0000256" key="2">
    <source>
        <dbReference type="ARBA" id="ARBA00022741"/>
    </source>
</evidence>
<keyword evidence="2 5" id="KW-0547">Nucleotide-binding</keyword>
<evidence type="ECO:0000313" key="8">
    <source>
        <dbReference type="EMBL" id="MDN2479868.1"/>
    </source>
</evidence>
<evidence type="ECO:0000256" key="3">
    <source>
        <dbReference type="ARBA" id="ARBA00022777"/>
    </source>
</evidence>
<dbReference type="CDD" id="cd14014">
    <property type="entry name" value="STKc_PknB_like"/>
    <property type="match status" value="1"/>
</dbReference>
<accession>A0ABT7XVQ2</accession>
<reference evidence="8" key="1">
    <citation type="submission" date="2024-05" db="EMBL/GenBank/DDBJ databases">
        <title>Genome Sequences of Four Agar- Degrading Marine Bacteria.</title>
        <authorList>
            <person name="Phillips E.K."/>
            <person name="Shaffer J.C."/>
            <person name="Henson M.W."/>
            <person name="Temperton B."/>
            <person name="Thrash C.J."/>
            <person name="Martin M.O."/>
        </authorList>
    </citation>
    <scope>NUCLEOTIDE SEQUENCE</scope>
    <source>
        <strain evidence="8">EKP203</strain>
    </source>
</reference>
<dbReference type="InterPro" id="IPR017441">
    <property type="entry name" value="Protein_kinase_ATP_BS"/>
</dbReference>
<keyword evidence="1 8" id="KW-0808">Transferase</keyword>
<keyword evidence="4 5" id="KW-0067">ATP-binding</keyword>
<dbReference type="PROSITE" id="PS50011">
    <property type="entry name" value="PROTEIN_KINASE_DOM"/>
    <property type="match status" value="1"/>
</dbReference>
<feature type="domain" description="Protein kinase" evidence="7">
    <location>
        <begin position="78"/>
        <end position="422"/>
    </location>
</feature>
<feature type="binding site" evidence="5">
    <location>
        <position position="109"/>
    </location>
    <ligand>
        <name>ATP</name>
        <dbReference type="ChEBI" id="CHEBI:30616"/>
    </ligand>
</feature>
<dbReference type="Gene3D" id="1.10.510.10">
    <property type="entry name" value="Transferase(Phosphotransferase) domain 1"/>
    <property type="match status" value="1"/>
</dbReference>
<sequence>MILSASQTEIFYSLIDQPNHVQQEALKLLAQQDPEQHEKISSMLASEQLNHITQLLQHGASTVCYQSEHLVGMHIDKYRLEQLLGQGGFGQVYLAKRDNHTFDQKVAIKIFEPWVSKILSQTPISAQPFQEAHILAKLNHPNIAKVYDGGFEQFGGQSTIYIVLEYIEGITLDNHLKQCDLSCNDCLDIVIQMCRAIEHAHYHQILHADIKPSNTIITPDGKVKLIDFNIVHHLHQIADGQQLSAYSRQFASPEQIAAEPLTKSSDIYSLGRVLQHLTESLPFCNDTHQVVQKATEPNPTKRYSSVTHLLRDIENIRQLRPISSRCHDKSYRLYRAIQRHPISMMLVFFAIISVVLLTLAMVDKHQQAEFEQKIASEMVIQLRQSIYDKSVHEFDLTHEILDDFTQRIEESGVIPSRIHKALINGLQQPYPDHE</sequence>
<dbReference type="InterPro" id="IPR008271">
    <property type="entry name" value="Ser/Thr_kinase_AS"/>
</dbReference>
<dbReference type="PANTHER" id="PTHR43289">
    <property type="entry name" value="MITOGEN-ACTIVATED PROTEIN KINASE KINASE KINASE 20-RELATED"/>
    <property type="match status" value="1"/>
</dbReference>